<organism evidence="2">
    <name type="scientific">Anopheles darlingi</name>
    <name type="common">Mosquito</name>
    <dbReference type="NCBI Taxonomy" id="43151"/>
    <lineage>
        <taxon>Eukaryota</taxon>
        <taxon>Metazoa</taxon>
        <taxon>Ecdysozoa</taxon>
        <taxon>Arthropoda</taxon>
        <taxon>Hexapoda</taxon>
        <taxon>Insecta</taxon>
        <taxon>Pterygota</taxon>
        <taxon>Neoptera</taxon>
        <taxon>Endopterygota</taxon>
        <taxon>Diptera</taxon>
        <taxon>Nematocera</taxon>
        <taxon>Culicoidea</taxon>
        <taxon>Culicidae</taxon>
        <taxon>Anophelinae</taxon>
        <taxon>Anopheles</taxon>
    </lineage>
</organism>
<feature type="chain" id="PRO_5014740288" evidence="1">
    <location>
        <begin position="24"/>
        <end position="89"/>
    </location>
</feature>
<sequence length="89" mass="10500">MHMFLHLRMLFIAMPCCYRCGSAEFTRHVHRTGALSPIAFGCHRIEYAPLAREAYAYLARRNCSHDSTPWEKRNVRTAFRRCRVLIFPL</sequence>
<dbReference type="EMBL" id="GGFL01007089">
    <property type="protein sequence ID" value="MBW71267.1"/>
    <property type="molecule type" value="Transcribed_RNA"/>
</dbReference>
<proteinExistence type="predicted"/>
<protein>
    <submittedName>
        <fullName evidence="2">Putative secreted protein</fullName>
    </submittedName>
</protein>
<feature type="signal peptide" evidence="1">
    <location>
        <begin position="1"/>
        <end position="23"/>
    </location>
</feature>
<dbReference type="AlphaFoldDB" id="A0A2M4D139"/>
<evidence type="ECO:0000256" key="1">
    <source>
        <dbReference type="SAM" id="SignalP"/>
    </source>
</evidence>
<keyword evidence="1" id="KW-0732">Signal</keyword>
<evidence type="ECO:0000313" key="2">
    <source>
        <dbReference type="EMBL" id="MBW71267.1"/>
    </source>
</evidence>
<reference evidence="2" key="1">
    <citation type="submission" date="2018-01" db="EMBL/GenBank/DDBJ databases">
        <title>An insight into the sialome of Amazonian anophelines.</title>
        <authorList>
            <person name="Ribeiro J.M."/>
            <person name="Scarpassa V."/>
            <person name="Calvo E."/>
        </authorList>
    </citation>
    <scope>NUCLEOTIDE SEQUENCE</scope>
</reference>
<accession>A0A2M4D139</accession>
<name>A0A2M4D139_ANODA</name>